<dbReference type="OrthoDB" id="69928at2759"/>
<accession>A0A6A4I4T6</accession>
<organism evidence="4 5">
    <name type="scientific">Gymnopus androsaceus JB14</name>
    <dbReference type="NCBI Taxonomy" id="1447944"/>
    <lineage>
        <taxon>Eukaryota</taxon>
        <taxon>Fungi</taxon>
        <taxon>Dikarya</taxon>
        <taxon>Basidiomycota</taxon>
        <taxon>Agaricomycotina</taxon>
        <taxon>Agaricomycetes</taxon>
        <taxon>Agaricomycetidae</taxon>
        <taxon>Agaricales</taxon>
        <taxon>Marasmiineae</taxon>
        <taxon>Omphalotaceae</taxon>
        <taxon>Gymnopus</taxon>
    </lineage>
</organism>
<feature type="domain" description="Telomerase activating protein Est1-like N-terminal" evidence="3">
    <location>
        <begin position="60"/>
        <end position="208"/>
    </location>
</feature>
<evidence type="ECO:0000313" key="4">
    <source>
        <dbReference type="EMBL" id="KAE9405491.1"/>
    </source>
</evidence>
<evidence type="ECO:0000259" key="2">
    <source>
        <dbReference type="Pfam" id="PF10373"/>
    </source>
</evidence>
<dbReference type="SUPFAM" id="SSF48452">
    <property type="entry name" value="TPR-like"/>
    <property type="match status" value="1"/>
</dbReference>
<dbReference type="EMBL" id="ML769408">
    <property type="protein sequence ID" value="KAE9405491.1"/>
    <property type="molecule type" value="Genomic_DNA"/>
</dbReference>
<feature type="region of interest" description="Disordered" evidence="1">
    <location>
        <begin position="161"/>
        <end position="182"/>
    </location>
</feature>
<dbReference type="Pfam" id="PF10373">
    <property type="entry name" value="EST1_DNA_bind"/>
    <property type="match status" value="1"/>
</dbReference>
<sequence>MSEQPSAIARDAKQIHASLKELLKTKEPFDREIDFQRKNLRRRHLSLLLVHPYAKESENAETHLWMQTSYAFISDYKQRLGRIDRAVQRQPQQSGNPSRHGPVEHRKLLQRFRQFLAEEDKFWTQFVVRYHRSFSLDEAHPVLVTLGILSDTDTTDEVPRANGRNHFQFPASTSFTPPTPADRESRLTILSKALVCLGDIARYREQYNEGGGRSKIGSEEGGRKRNKKGGAFTSDIPRPRNYERARICYEQAKFLTPHDGNPSHQLAILATYEKDSFASLVHYYRSLCVKHPYETASDNMDNLLSKTLDHWRPNEKDDIPSDIAHVPKVLIEEFKKRIVVLHALWWLGHESNDQLTVKEVDNIFNQFYNLISERHLSVEFIAQLITLAQGALWKVRMLQDASSVPNSKSKSRSESSLPSTVIEARIYTHLLSLYRAILEVGIDKLKEPPPMDSETDLAQRLIAEFRRTLPALRIAGKWLRANYKYVMGDPEAQGVLNRKGKSRDVVKSPGIISPSSTETIDFWSKYAEFLRALSRAFPAERLPDLSFPLLEDIEMRGFRPLKTYMDRQRDCGSDDSVPQKESEVHPNDVQLMRIKDILNDAKALVKMENSPLAIYGNQFVLRGVESQVQPIPSVPPSFNSLLALSQNVPPIDLRRRCDDGAYI</sequence>
<dbReference type="PANTHER" id="PTHR15696:SF36">
    <property type="entry name" value="NONSENSE-MEDIATED MRNA DECAY FACTOR"/>
    <property type="match status" value="1"/>
</dbReference>
<evidence type="ECO:0000256" key="1">
    <source>
        <dbReference type="SAM" id="MobiDB-lite"/>
    </source>
</evidence>
<dbReference type="InterPro" id="IPR018834">
    <property type="entry name" value="DNA/RNA-bd_Est1-type"/>
</dbReference>
<dbReference type="Proteomes" id="UP000799118">
    <property type="component" value="Unassembled WGS sequence"/>
</dbReference>
<dbReference type="Pfam" id="PF10374">
    <property type="entry name" value="EST1"/>
    <property type="match status" value="1"/>
</dbReference>
<keyword evidence="5" id="KW-1185">Reference proteome</keyword>
<protein>
    <recommendedName>
        <fullName evidence="6">Protein SMG7</fullName>
    </recommendedName>
</protein>
<reference evidence="4" key="1">
    <citation type="journal article" date="2019" name="Environ. Microbiol.">
        <title>Fungal ecological strategies reflected in gene transcription - a case study of two litter decomposers.</title>
        <authorList>
            <person name="Barbi F."/>
            <person name="Kohler A."/>
            <person name="Barry K."/>
            <person name="Baskaran P."/>
            <person name="Daum C."/>
            <person name="Fauchery L."/>
            <person name="Ihrmark K."/>
            <person name="Kuo A."/>
            <person name="LaButti K."/>
            <person name="Lipzen A."/>
            <person name="Morin E."/>
            <person name="Grigoriev I.V."/>
            <person name="Henrissat B."/>
            <person name="Lindahl B."/>
            <person name="Martin F."/>
        </authorList>
    </citation>
    <scope>NUCLEOTIDE SEQUENCE</scope>
    <source>
        <strain evidence="4">JB14</strain>
    </source>
</reference>
<evidence type="ECO:0000313" key="5">
    <source>
        <dbReference type="Proteomes" id="UP000799118"/>
    </source>
</evidence>
<evidence type="ECO:0008006" key="6">
    <source>
        <dbReference type="Google" id="ProtNLM"/>
    </source>
</evidence>
<proteinExistence type="predicted"/>
<dbReference type="InterPro" id="IPR045153">
    <property type="entry name" value="Est1/Ebs1-like"/>
</dbReference>
<feature type="region of interest" description="Disordered" evidence="1">
    <location>
        <begin position="209"/>
        <end position="236"/>
    </location>
</feature>
<evidence type="ECO:0000259" key="3">
    <source>
        <dbReference type="Pfam" id="PF10374"/>
    </source>
</evidence>
<dbReference type="InterPro" id="IPR011990">
    <property type="entry name" value="TPR-like_helical_dom_sf"/>
</dbReference>
<dbReference type="PANTHER" id="PTHR15696">
    <property type="entry name" value="SMG-7 SUPPRESSOR WITH MORPHOLOGICAL EFFECT ON GENITALIA PROTEIN 7"/>
    <property type="match status" value="1"/>
</dbReference>
<dbReference type="AlphaFoldDB" id="A0A6A4I4T6"/>
<dbReference type="Gene3D" id="1.25.40.10">
    <property type="entry name" value="Tetratricopeptide repeat domain"/>
    <property type="match status" value="1"/>
</dbReference>
<gene>
    <name evidence="4" type="ORF">BT96DRAFT_325179</name>
</gene>
<feature type="domain" description="DNA/RNA-binding" evidence="2">
    <location>
        <begin position="246"/>
        <end position="563"/>
    </location>
</feature>
<name>A0A6A4I4T6_9AGAR</name>
<dbReference type="InterPro" id="IPR019458">
    <property type="entry name" value="Est1-like_N"/>
</dbReference>